<gene>
    <name evidence="1" type="ORF">HF1_10560</name>
</gene>
<protein>
    <submittedName>
        <fullName evidence="1">Uncharacterized protein</fullName>
    </submittedName>
</protein>
<sequence>MAYSKVLILGGFTAASGGITGGAYLSSSKGKAPEASETISPVSTKGKETVKAPKEKKCFIYITDEAASRTPSITRILSRHENVKEFLETKKTSDPVFVTDVETACLGKAKGKFVDAAEGINVYVYEKNTNAGKKWIYSERLQKDWMRMESINKDAVTQ</sequence>
<name>E8ZIU3_MYCHL</name>
<proteinExistence type="predicted"/>
<accession>E8ZIU3</accession>
<dbReference type="HOGENOM" id="CLU_111546_1_0_14"/>
<dbReference type="Proteomes" id="UP000008637">
    <property type="component" value="Chromosome"/>
</dbReference>
<evidence type="ECO:0000313" key="2">
    <source>
        <dbReference type="Proteomes" id="UP000008637"/>
    </source>
</evidence>
<reference evidence="1 2" key="1">
    <citation type="journal article" date="2011" name="J. Bacteriol.">
        <title>Complete genome sequence of Mycoplasma haemofelis, a hemotropic mycoplasma.</title>
        <authorList>
            <person name="Barker E.N."/>
            <person name="Helps C.R."/>
            <person name="Peters I.R."/>
            <person name="Darby A.C."/>
            <person name="Radford A.D."/>
            <person name="Tasker S."/>
        </authorList>
    </citation>
    <scope>NUCLEOTIDE SEQUENCE [LARGE SCALE GENOMIC DNA]</scope>
    <source>
        <strain evidence="1 2">Langford 1</strain>
    </source>
</reference>
<organism evidence="1 2">
    <name type="scientific">Mycoplasma haemofelis (strain Langford 1)</name>
    <name type="common">Haemobartonella felis</name>
    <dbReference type="NCBI Taxonomy" id="941640"/>
    <lineage>
        <taxon>Bacteria</taxon>
        <taxon>Bacillati</taxon>
        <taxon>Mycoplasmatota</taxon>
        <taxon>Mollicutes</taxon>
        <taxon>Mycoplasmataceae</taxon>
        <taxon>Mycoplasma</taxon>
    </lineage>
</organism>
<dbReference type="KEGG" id="mha:HF1_10560"/>
<dbReference type="EMBL" id="FR773153">
    <property type="protein sequence ID" value="CBY93064.1"/>
    <property type="molecule type" value="Genomic_DNA"/>
</dbReference>
<keyword evidence="2" id="KW-1185">Reference proteome</keyword>
<evidence type="ECO:0000313" key="1">
    <source>
        <dbReference type="EMBL" id="CBY93064.1"/>
    </source>
</evidence>
<dbReference type="AlphaFoldDB" id="E8ZIU3"/>